<comment type="caution">
    <text evidence="10">The sequence shown here is derived from an EMBL/GenBank/DDBJ whole genome shotgun (WGS) entry which is preliminary data.</text>
</comment>
<evidence type="ECO:0000256" key="1">
    <source>
        <dbReference type="ARBA" id="ARBA00004651"/>
    </source>
</evidence>
<evidence type="ECO:0000256" key="4">
    <source>
        <dbReference type="ARBA" id="ARBA00022989"/>
    </source>
</evidence>
<dbReference type="PANTHER" id="PTHR32309:SF31">
    <property type="entry name" value="CAPSULAR EXOPOLYSACCHARIDE FAMILY"/>
    <property type="match status" value="1"/>
</dbReference>
<dbReference type="SUPFAM" id="SSF52540">
    <property type="entry name" value="P-loop containing nucleoside triphosphate hydrolases"/>
    <property type="match status" value="1"/>
</dbReference>
<evidence type="ECO:0000256" key="6">
    <source>
        <dbReference type="SAM" id="Coils"/>
    </source>
</evidence>
<evidence type="ECO:0000256" key="7">
    <source>
        <dbReference type="SAM" id="Phobius"/>
    </source>
</evidence>
<protein>
    <recommendedName>
        <fullName evidence="12">Polysaccharide chain length determinant N-terminal domain-containing protein</fullName>
    </recommendedName>
</protein>
<dbReference type="Proteomes" id="UP000744980">
    <property type="component" value="Unassembled WGS sequence"/>
</dbReference>
<keyword evidence="5 7" id="KW-0472">Membrane</keyword>
<dbReference type="InterPro" id="IPR027417">
    <property type="entry name" value="P-loop_NTPase"/>
</dbReference>
<evidence type="ECO:0000256" key="2">
    <source>
        <dbReference type="ARBA" id="ARBA00022475"/>
    </source>
</evidence>
<reference evidence="10 11" key="1">
    <citation type="submission" date="2020-01" db="EMBL/GenBank/DDBJ databases">
        <title>Draft genome assembly of Ensifer adhaerens T173.</title>
        <authorList>
            <person name="Craig J.E."/>
            <person name="Stinchcombe J.R."/>
        </authorList>
    </citation>
    <scope>NUCLEOTIDE SEQUENCE [LARGE SCALE GENOMIC DNA]</scope>
    <source>
        <strain evidence="10 11">T173</strain>
    </source>
</reference>
<feature type="coiled-coil region" evidence="6">
    <location>
        <begin position="377"/>
        <end position="411"/>
    </location>
</feature>
<dbReference type="RefSeq" id="WP_057224188.1">
    <property type="nucleotide sequence ID" value="NZ_CP083374.1"/>
</dbReference>
<organism evidence="10 11">
    <name type="scientific">Ensifer canadensis</name>
    <dbReference type="NCBI Taxonomy" id="555315"/>
    <lineage>
        <taxon>Bacteria</taxon>
        <taxon>Pseudomonadati</taxon>
        <taxon>Pseudomonadota</taxon>
        <taxon>Alphaproteobacteria</taxon>
        <taxon>Hyphomicrobiales</taxon>
        <taxon>Rhizobiaceae</taxon>
        <taxon>Sinorhizobium/Ensifer group</taxon>
        <taxon>Ensifer</taxon>
    </lineage>
</organism>
<dbReference type="GO" id="GO:0005886">
    <property type="term" value="C:plasma membrane"/>
    <property type="evidence" value="ECO:0007669"/>
    <property type="project" value="UniProtKB-SubCell"/>
</dbReference>
<accession>A0AAW4FSK3</accession>
<dbReference type="Gene3D" id="3.40.50.300">
    <property type="entry name" value="P-loop containing nucleotide triphosphate hydrolases"/>
    <property type="match status" value="1"/>
</dbReference>
<comment type="subcellular location">
    <subcellularLocation>
        <location evidence="1">Cell membrane</location>
        <topology evidence="1">Multi-pass membrane protein</topology>
    </subcellularLocation>
</comment>
<dbReference type="AlphaFoldDB" id="A0AAW4FSK3"/>
<feature type="domain" description="CobQ/CobB/MinD/ParA nucleotide binding" evidence="8">
    <location>
        <begin position="559"/>
        <end position="748"/>
    </location>
</feature>
<evidence type="ECO:0000259" key="9">
    <source>
        <dbReference type="Pfam" id="PF02706"/>
    </source>
</evidence>
<proteinExistence type="predicted"/>
<dbReference type="Pfam" id="PF01656">
    <property type="entry name" value="CbiA"/>
    <property type="match status" value="1"/>
</dbReference>
<evidence type="ECO:0000259" key="8">
    <source>
        <dbReference type="Pfam" id="PF01656"/>
    </source>
</evidence>
<keyword evidence="6" id="KW-0175">Coiled coil</keyword>
<keyword evidence="2" id="KW-1003">Cell membrane</keyword>
<keyword evidence="4 7" id="KW-1133">Transmembrane helix</keyword>
<feature type="transmembrane region" description="Helical" evidence="7">
    <location>
        <begin position="46"/>
        <end position="65"/>
    </location>
</feature>
<gene>
    <name evidence="10" type="ORF">GFB56_26455</name>
</gene>
<keyword evidence="3 7" id="KW-0812">Transmembrane</keyword>
<feature type="domain" description="Polysaccharide chain length determinant N-terminal" evidence="9">
    <location>
        <begin position="32"/>
        <end position="121"/>
    </location>
</feature>
<dbReference type="PANTHER" id="PTHR32309">
    <property type="entry name" value="TYROSINE-PROTEIN KINASE"/>
    <property type="match status" value="1"/>
</dbReference>
<name>A0AAW4FSK3_9HYPH</name>
<dbReference type="InterPro" id="IPR003856">
    <property type="entry name" value="LPS_length_determ_N"/>
</dbReference>
<keyword evidence="11" id="KW-1185">Reference proteome</keyword>
<sequence length="757" mass="84641">MLLYDREYEADEKGGRRFGPVPPVSRDTSSYELADIVDFFRRHAKLILITALTGTLLATIITLSLTKIYTASSTLVFDRNDIRPYEAVIELQKQERDKSAMETEMDLIKSREFLGFVVDDLNLMEDPYFNARLSADTQQDASSFWGWRWSPRKAQAGPRRVTAGQNVHRPTTLDPVNRDRVITKLAAAISADRKGESLAMTIYVQHPLALYAAEIANGVAADYVVWSTQMKELAAHATVDTLRTQAKDLVQSIAKKEREIADFTMRSDLTFDPRDDVLRARTEQLNQQFILARVDEAGAWAKYNEAKNILSKTGIDSAGRVMTSDLLGSLRTEQGRLERGRAQLASKFGKNHPQVVEVDAELASNRQVIEGEINRILQELENDAKVATVRVQKFQEEVGRLQKQMQDRNLDEIRRRELERDLLTEQKRYDAVVLRLGTLDPEKDEIKATARIASFAEVPIDPSFPKPGLLIPIGGLASLLLGMVGAMAVEAADGRVRTARTLEAIVNQPNYLSIPDLTATLKPDQTLYRSILADPRSPFARSMRSLCLGWKSQDASKVVMFCSPSANEGKTTCAVGMATVAALNGLRSVILDMDPGPTGATTMIGAPQRPFNLDLVADGATDLTSISAQAPDFPFVHVLTSRLTLQDQERIFGELRRHFDLIIVDTPAADNDDDAIWLASHVDAVFVVAAAERTYEKNLLDLVERLTTSRARIIGSILNFAGIYRPKPMWKSPRDWLRNRFDSWRRTDNLGLQVRRS</sequence>
<evidence type="ECO:0000313" key="10">
    <source>
        <dbReference type="EMBL" id="MBM3094289.1"/>
    </source>
</evidence>
<dbReference type="EMBL" id="WXFA01000024">
    <property type="protein sequence ID" value="MBM3094289.1"/>
    <property type="molecule type" value="Genomic_DNA"/>
</dbReference>
<evidence type="ECO:0000256" key="5">
    <source>
        <dbReference type="ARBA" id="ARBA00023136"/>
    </source>
</evidence>
<evidence type="ECO:0000313" key="11">
    <source>
        <dbReference type="Proteomes" id="UP000744980"/>
    </source>
</evidence>
<dbReference type="InterPro" id="IPR050445">
    <property type="entry name" value="Bact_polysacc_biosynth/exp"/>
</dbReference>
<dbReference type="Pfam" id="PF02706">
    <property type="entry name" value="Wzz"/>
    <property type="match status" value="1"/>
</dbReference>
<evidence type="ECO:0000256" key="3">
    <source>
        <dbReference type="ARBA" id="ARBA00022692"/>
    </source>
</evidence>
<evidence type="ECO:0008006" key="12">
    <source>
        <dbReference type="Google" id="ProtNLM"/>
    </source>
</evidence>
<dbReference type="InterPro" id="IPR002586">
    <property type="entry name" value="CobQ/CobB/MinD/ParA_Nub-bd_dom"/>
</dbReference>